<name>A0A1M6LH92_9FIRM</name>
<protein>
    <submittedName>
        <fullName evidence="1">Uncharacterized protein</fullName>
    </submittedName>
</protein>
<evidence type="ECO:0000313" key="2">
    <source>
        <dbReference type="Proteomes" id="UP000184342"/>
    </source>
</evidence>
<gene>
    <name evidence="1" type="ORF">SAMN02745691_02397</name>
</gene>
<evidence type="ECO:0000313" key="1">
    <source>
        <dbReference type="EMBL" id="SHJ70574.1"/>
    </source>
</evidence>
<dbReference type="EMBL" id="FQYT01000036">
    <property type="protein sequence ID" value="SHJ70574.1"/>
    <property type="molecule type" value="Genomic_DNA"/>
</dbReference>
<proteinExistence type="predicted"/>
<accession>A0A1M6LH92</accession>
<dbReference type="OrthoDB" id="1799049at2"/>
<organism evidence="1 2">
    <name type="scientific">Parasporobacterium paucivorans DSM 15970</name>
    <dbReference type="NCBI Taxonomy" id="1122934"/>
    <lineage>
        <taxon>Bacteria</taxon>
        <taxon>Bacillati</taxon>
        <taxon>Bacillota</taxon>
        <taxon>Clostridia</taxon>
        <taxon>Lachnospirales</taxon>
        <taxon>Lachnospiraceae</taxon>
        <taxon>Parasporobacterium</taxon>
    </lineage>
</organism>
<reference evidence="1 2" key="1">
    <citation type="submission" date="2016-11" db="EMBL/GenBank/DDBJ databases">
        <authorList>
            <person name="Jaros S."/>
            <person name="Januszkiewicz K."/>
            <person name="Wedrychowicz H."/>
        </authorList>
    </citation>
    <scope>NUCLEOTIDE SEQUENCE [LARGE SCALE GENOMIC DNA]</scope>
    <source>
        <strain evidence="1 2">DSM 15970</strain>
    </source>
</reference>
<dbReference type="Proteomes" id="UP000184342">
    <property type="component" value="Unassembled WGS sequence"/>
</dbReference>
<dbReference type="RefSeq" id="WP_073994629.1">
    <property type="nucleotide sequence ID" value="NZ_FQYT01000036.1"/>
</dbReference>
<keyword evidence="2" id="KW-1185">Reference proteome</keyword>
<dbReference type="AlphaFoldDB" id="A0A1M6LH92"/>
<sequence length="71" mass="8327">MSKFSNAEKVGLRNKDTEKLLAVYPHRPEGNDDEIIKKVTDWYYSQNCAAEELMKNSYVDILTDEEIKSWK</sequence>